<comment type="caution">
    <text evidence="2">The sequence shown here is derived from an EMBL/GenBank/DDBJ whole genome shotgun (WGS) entry which is preliminary data.</text>
</comment>
<protein>
    <recommendedName>
        <fullName evidence="4">Transposase</fullName>
    </recommendedName>
</protein>
<organism evidence="2 3">
    <name type="scientific">Aeribacillus alveayuensis</name>
    <dbReference type="NCBI Taxonomy" id="279215"/>
    <lineage>
        <taxon>Bacteria</taxon>
        <taxon>Bacillati</taxon>
        <taxon>Bacillota</taxon>
        <taxon>Bacilli</taxon>
        <taxon>Bacillales</taxon>
        <taxon>Bacillaceae</taxon>
        <taxon>Aeribacillus</taxon>
    </lineage>
</organism>
<name>A0ABT9VM26_9BACI</name>
<evidence type="ECO:0000256" key="1">
    <source>
        <dbReference type="SAM" id="MobiDB-lite"/>
    </source>
</evidence>
<dbReference type="EMBL" id="JAUSTR010000002">
    <property type="protein sequence ID" value="MDQ0162011.1"/>
    <property type="molecule type" value="Genomic_DNA"/>
</dbReference>
<evidence type="ECO:0000313" key="3">
    <source>
        <dbReference type="Proteomes" id="UP001225646"/>
    </source>
</evidence>
<evidence type="ECO:0008006" key="4">
    <source>
        <dbReference type="Google" id="ProtNLM"/>
    </source>
</evidence>
<sequence length="99" mass="11074">MMSQLAYRVKYRRSWTDKGLGAFFKAMIAWMDGIRLFGEESSQPVEETASTASTKQTDREQGETTRPPSLAGDHAETSHIYSKSSGTPIDHALSEFKGW</sequence>
<gene>
    <name evidence="2" type="ORF">J2S06_001085</name>
</gene>
<proteinExistence type="predicted"/>
<keyword evidence="3" id="KW-1185">Reference proteome</keyword>
<evidence type="ECO:0000313" key="2">
    <source>
        <dbReference type="EMBL" id="MDQ0162011.1"/>
    </source>
</evidence>
<feature type="region of interest" description="Disordered" evidence="1">
    <location>
        <begin position="41"/>
        <end position="99"/>
    </location>
</feature>
<accession>A0ABT9VM26</accession>
<dbReference type="Proteomes" id="UP001225646">
    <property type="component" value="Unassembled WGS sequence"/>
</dbReference>
<reference evidence="2 3" key="1">
    <citation type="submission" date="2023-07" db="EMBL/GenBank/DDBJ databases">
        <title>Genomic Encyclopedia of Type Strains, Phase IV (KMG-IV): sequencing the most valuable type-strain genomes for metagenomic binning, comparative biology and taxonomic classification.</title>
        <authorList>
            <person name="Goeker M."/>
        </authorList>
    </citation>
    <scope>NUCLEOTIDE SEQUENCE [LARGE SCALE GENOMIC DNA]</scope>
    <source>
        <strain evidence="2 3">DSM 19092</strain>
    </source>
</reference>
<feature type="compositionally biased region" description="Polar residues" evidence="1">
    <location>
        <begin position="41"/>
        <end position="55"/>
    </location>
</feature>